<dbReference type="GO" id="GO:0016042">
    <property type="term" value="P:lipid catabolic process"/>
    <property type="evidence" value="ECO:0007669"/>
    <property type="project" value="UniProtKB-KW"/>
</dbReference>
<evidence type="ECO:0000256" key="1">
    <source>
        <dbReference type="ARBA" id="ARBA00000798"/>
    </source>
</evidence>
<dbReference type="EC" id="3.1.4.4" evidence="3"/>
<proteinExistence type="inferred from homology"/>
<evidence type="ECO:0000256" key="3">
    <source>
        <dbReference type="ARBA" id="ARBA00012027"/>
    </source>
</evidence>
<dbReference type="OrthoDB" id="3740959at2"/>
<feature type="chain" id="PRO_5017347483" description="phospholipase D" evidence="7">
    <location>
        <begin position="32"/>
        <end position="416"/>
    </location>
</feature>
<sequence length="416" mass="45282">MRLLRVFRRPVSVAAALGVALAVLTPPGAAAVPASVAAPAPATMETIFNEPSERGDRDHRIEKRLLELVNGAPAGSEINFSVYSWTRPAVAEALVEAQQRGVSVRIAIDGGADDNAANNAMKVLKSAKFTKLVFCGPGGKNTACIANRGVPHSINHNKLWMFSETGGLKDVVVVSSHNLTTTQGNLFNHALLMSGDADLYGYYRKHVDRMLAQRKDNNYAQNGGYHKSVPSLVTTYMSPRADSKGGRSQEHSTDIYTQILKYINRFESGCSLDVAQANIADTRSVVVDEITRIARLGCKVRVVYDSMGSKNLGKLKGKANISLKRYLDNDADNIDGRKVSLHSKYMIYKGHYNKTANRSIVFSGSQNLSGAALRSNDEILTKVENATVSRGFNENFSKLWSRAKCSRPQEGEGSCP</sequence>
<evidence type="ECO:0000256" key="5">
    <source>
        <dbReference type="ARBA" id="ARBA00022963"/>
    </source>
</evidence>
<dbReference type="GO" id="GO:0004630">
    <property type="term" value="F:phospholipase D activity"/>
    <property type="evidence" value="ECO:0007669"/>
    <property type="project" value="UniProtKB-EC"/>
</dbReference>
<keyword evidence="10" id="KW-1185">Reference proteome</keyword>
<reference evidence="10" key="1">
    <citation type="submission" date="2016-10" db="EMBL/GenBank/DDBJ databases">
        <authorList>
            <person name="Varghese N."/>
            <person name="Submissions S."/>
        </authorList>
    </citation>
    <scope>NUCLEOTIDE SEQUENCE [LARGE SCALE GENOMIC DNA]</scope>
    <source>
        <strain evidence="10">CGMCC 4.3568</strain>
    </source>
</reference>
<keyword evidence="4" id="KW-0378">Hydrolase</keyword>
<dbReference type="SUPFAM" id="SSF56024">
    <property type="entry name" value="Phospholipase D/nuclease"/>
    <property type="match status" value="2"/>
</dbReference>
<comment type="similarity">
    <text evidence="2">Belongs to the phospholipase D family.</text>
</comment>
<evidence type="ECO:0000256" key="4">
    <source>
        <dbReference type="ARBA" id="ARBA00022801"/>
    </source>
</evidence>
<name>A0A1I0VA86_9PSEU</name>
<keyword evidence="6" id="KW-0443">Lipid metabolism</keyword>
<evidence type="ECO:0000313" key="10">
    <source>
        <dbReference type="Proteomes" id="UP000243799"/>
    </source>
</evidence>
<dbReference type="Proteomes" id="UP000243799">
    <property type="component" value="Unassembled WGS sequence"/>
</dbReference>
<feature type="domain" description="Phospholipase D-like" evidence="8">
    <location>
        <begin position="74"/>
        <end position="210"/>
    </location>
</feature>
<accession>A0A1I0VA86</accession>
<dbReference type="Gene3D" id="3.30.870.10">
    <property type="entry name" value="Endonuclease Chain A"/>
    <property type="match status" value="2"/>
</dbReference>
<feature type="signal peptide" evidence="7">
    <location>
        <begin position="1"/>
        <end position="31"/>
    </location>
</feature>
<protein>
    <recommendedName>
        <fullName evidence="3">phospholipase D</fullName>
        <ecNumber evidence="3">3.1.4.4</ecNumber>
    </recommendedName>
</protein>
<dbReference type="AlphaFoldDB" id="A0A1I0VA86"/>
<feature type="domain" description="Phospholipase D-like" evidence="8">
    <location>
        <begin position="271"/>
        <end position="400"/>
    </location>
</feature>
<evidence type="ECO:0000256" key="6">
    <source>
        <dbReference type="ARBA" id="ARBA00023098"/>
    </source>
</evidence>
<dbReference type="InterPro" id="IPR051406">
    <property type="entry name" value="PLD_domain"/>
</dbReference>
<comment type="catalytic activity">
    <reaction evidence="1">
        <text>a 1,2-diacyl-sn-glycero-3-phosphocholine + H2O = a 1,2-diacyl-sn-glycero-3-phosphate + choline + H(+)</text>
        <dbReference type="Rhea" id="RHEA:14445"/>
        <dbReference type="ChEBI" id="CHEBI:15354"/>
        <dbReference type="ChEBI" id="CHEBI:15377"/>
        <dbReference type="ChEBI" id="CHEBI:15378"/>
        <dbReference type="ChEBI" id="CHEBI:57643"/>
        <dbReference type="ChEBI" id="CHEBI:58608"/>
        <dbReference type="EC" id="3.1.4.4"/>
    </reaction>
</comment>
<dbReference type="STRING" id="490629.SAMN05216266_101111"/>
<gene>
    <name evidence="9" type="ORF">SAMN05216266_101111</name>
</gene>
<keyword evidence="5" id="KW-0442">Lipid degradation</keyword>
<dbReference type="GO" id="GO:0016891">
    <property type="term" value="F:RNA endonuclease activity producing 5'-phosphomonoesters, hydrolytic mechanism"/>
    <property type="evidence" value="ECO:0007669"/>
    <property type="project" value="TreeGrafter"/>
</dbReference>
<evidence type="ECO:0000313" key="9">
    <source>
        <dbReference type="EMBL" id="SFA73235.1"/>
    </source>
</evidence>
<dbReference type="Pfam" id="PF13091">
    <property type="entry name" value="PLDc_2"/>
    <property type="match status" value="2"/>
</dbReference>
<keyword evidence="7" id="KW-0732">Signal</keyword>
<evidence type="ECO:0000256" key="7">
    <source>
        <dbReference type="SAM" id="SignalP"/>
    </source>
</evidence>
<dbReference type="PANTHER" id="PTHR43856">
    <property type="entry name" value="CARDIOLIPIN HYDROLASE"/>
    <property type="match status" value="1"/>
</dbReference>
<dbReference type="PANTHER" id="PTHR43856:SF1">
    <property type="entry name" value="MITOCHONDRIAL CARDIOLIPIN HYDROLASE"/>
    <property type="match status" value="1"/>
</dbReference>
<dbReference type="InterPro" id="IPR025202">
    <property type="entry name" value="PLD-like_dom"/>
</dbReference>
<organism evidence="9 10">
    <name type="scientific">Amycolatopsis marina</name>
    <dbReference type="NCBI Taxonomy" id="490629"/>
    <lineage>
        <taxon>Bacteria</taxon>
        <taxon>Bacillati</taxon>
        <taxon>Actinomycetota</taxon>
        <taxon>Actinomycetes</taxon>
        <taxon>Pseudonocardiales</taxon>
        <taxon>Pseudonocardiaceae</taxon>
        <taxon>Amycolatopsis</taxon>
    </lineage>
</organism>
<dbReference type="EMBL" id="FOKG01000001">
    <property type="protein sequence ID" value="SFA73235.1"/>
    <property type="molecule type" value="Genomic_DNA"/>
</dbReference>
<evidence type="ECO:0000256" key="2">
    <source>
        <dbReference type="ARBA" id="ARBA00008664"/>
    </source>
</evidence>
<evidence type="ECO:0000259" key="8">
    <source>
        <dbReference type="Pfam" id="PF13091"/>
    </source>
</evidence>